<evidence type="ECO:0000256" key="1">
    <source>
        <dbReference type="SAM" id="MobiDB-lite"/>
    </source>
</evidence>
<comment type="caution">
    <text evidence="2">The sequence shown here is derived from an EMBL/GenBank/DDBJ whole genome shotgun (WGS) entry which is preliminary data.</text>
</comment>
<gene>
    <name evidence="2" type="ORF">Vretifemale_929</name>
</gene>
<dbReference type="AlphaFoldDB" id="A0A8J4FFL8"/>
<feature type="region of interest" description="Disordered" evidence="1">
    <location>
        <begin position="1"/>
        <end position="31"/>
    </location>
</feature>
<feature type="compositionally biased region" description="Polar residues" evidence="1">
    <location>
        <begin position="1"/>
        <end position="10"/>
    </location>
</feature>
<name>A0A8J4FFL8_9CHLO</name>
<feature type="non-terminal residue" evidence="2">
    <location>
        <position position="89"/>
    </location>
</feature>
<reference evidence="2" key="1">
    <citation type="journal article" date="2021" name="Proc. Natl. Acad. Sci. U.S.A.">
        <title>Three genomes in the algal genus Volvox reveal the fate of a haploid sex-determining region after a transition to homothallism.</title>
        <authorList>
            <person name="Yamamoto K."/>
            <person name="Hamaji T."/>
            <person name="Kawai-Toyooka H."/>
            <person name="Matsuzaki R."/>
            <person name="Takahashi F."/>
            <person name="Nishimura Y."/>
            <person name="Kawachi M."/>
            <person name="Noguchi H."/>
            <person name="Minakuchi Y."/>
            <person name="Umen J.G."/>
            <person name="Toyoda A."/>
            <person name="Nozaki H."/>
        </authorList>
    </citation>
    <scope>NUCLEOTIDE SEQUENCE</scope>
    <source>
        <strain evidence="2">NIES-3786</strain>
    </source>
</reference>
<evidence type="ECO:0000313" key="3">
    <source>
        <dbReference type="Proteomes" id="UP000747110"/>
    </source>
</evidence>
<proteinExistence type="predicted"/>
<dbReference type="Proteomes" id="UP000747110">
    <property type="component" value="Unassembled WGS sequence"/>
</dbReference>
<accession>A0A8J4FFL8</accession>
<protein>
    <submittedName>
        <fullName evidence="2">Uncharacterized protein</fullName>
    </submittedName>
</protein>
<sequence length="89" mass="9393">MSYNSLTSSKLPKDESQKPDHDSLPPFLEPTGRCKSRLLTATLIPLQRPLYTTPCAPRPSSPVKISTPLSVATAAAAGLPPPPRSALAS</sequence>
<evidence type="ECO:0000313" key="2">
    <source>
        <dbReference type="EMBL" id="GIL70089.1"/>
    </source>
</evidence>
<keyword evidence="3" id="KW-1185">Reference proteome</keyword>
<feature type="compositionally biased region" description="Basic and acidic residues" evidence="1">
    <location>
        <begin position="11"/>
        <end position="23"/>
    </location>
</feature>
<dbReference type="EMBL" id="BNCP01000002">
    <property type="protein sequence ID" value="GIL70089.1"/>
    <property type="molecule type" value="Genomic_DNA"/>
</dbReference>
<organism evidence="2 3">
    <name type="scientific">Volvox reticuliferus</name>
    <dbReference type="NCBI Taxonomy" id="1737510"/>
    <lineage>
        <taxon>Eukaryota</taxon>
        <taxon>Viridiplantae</taxon>
        <taxon>Chlorophyta</taxon>
        <taxon>core chlorophytes</taxon>
        <taxon>Chlorophyceae</taxon>
        <taxon>CS clade</taxon>
        <taxon>Chlamydomonadales</taxon>
        <taxon>Volvocaceae</taxon>
        <taxon>Volvox</taxon>
    </lineage>
</organism>